<evidence type="ECO:0000313" key="2">
    <source>
        <dbReference type="Proteomes" id="UP001549119"/>
    </source>
</evidence>
<comment type="caution">
    <text evidence="1">The sequence shown here is derived from an EMBL/GenBank/DDBJ whole genome shotgun (WGS) entry which is preliminary data.</text>
</comment>
<protein>
    <submittedName>
        <fullName evidence="1">Uncharacterized protein</fullName>
    </submittedName>
</protein>
<sequence>MACDCIATMNTALAERNTEIQPTIIFGTEERPGFTCVTIVTEKIKARGPRAAVPLPSFCPFCGTAYAFTDADGDAGGSHGQVAA</sequence>
<accession>A0ABV2NQD8</accession>
<proteinExistence type="predicted"/>
<gene>
    <name evidence="1" type="ORF">ABIC20_005965</name>
</gene>
<dbReference type="Proteomes" id="UP001549119">
    <property type="component" value="Unassembled WGS sequence"/>
</dbReference>
<dbReference type="EMBL" id="JBEPNW010000002">
    <property type="protein sequence ID" value="MET3868656.1"/>
    <property type="molecule type" value="Genomic_DNA"/>
</dbReference>
<name>A0ABV2NQD8_9HYPH</name>
<organism evidence="1 2">
    <name type="scientific">Methylobacterium radiotolerans</name>
    <dbReference type="NCBI Taxonomy" id="31998"/>
    <lineage>
        <taxon>Bacteria</taxon>
        <taxon>Pseudomonadati</taxon>
        <taxon>Pseudomonadota</taxon>
        <taxon>Alphaproteobacteria</taxon>
        <taxon>Hyphomicrobiales</taxon>
        <taxon>Methylobacteriaceae</taxon>
        <taxon>Methylobacterium</taxon>
    </lineage>
</organism>
<keyword evidence="2" id="KW-1185">Reference proteome</keyword>
<dbReference type="RefSeq" id="WP_209650308.1">
    <property type="nucleotide sequence ID" value="NZ_JBEPNV010000001.1"/>
</dbReference>
<evidence type="ECO:0000313" key="1">
    <source>
        <dbReference type="EMBL" id="MET3868656.1"/>
    </source>
</evidence>
<reference evidence="1 2" key="1">
    <citation type="submission" date="2024-06" db="EMBL/GenBank/DDBJ databases">
        <title>Genomics of switchgrass bacterial isolates.</title>
        <authorList>
            <person name="Shade A."/>
        </authorList>
    </citation>
    <scope>NUCLEOTIDE SEQUENCE [LARGE SCALE GENOMIC DNA]</scope>
    <source>
        <strain evidence="1 2">PvP084</strain>
    </source>
</reference>